<dbReference type="CDD" id="cd03809">
    <property type="entry name" value="GT4_MtfB-like"/>
    <property type="match status" value="1"/>
</dbReference>
<dbReference type="Proteomes" id="UP000005233">
    <property type="component" value="Chromosome"/>
</dbReference>
<dbReference type="Gene3D" id="3.40.50.2000">
    <property type="entry name" value="Glycogen Phosphorylase B"/>
    <property type="match status" value="3"/>
</dbReference>
<protein>
    <submittedName>
        <fullName evidence="4">Glycosyltransferase</fullName>
    </submittedName>
</protein>
<organism evidence="4 5">
    <name type="scientific">Methanocella conradii (strain DSM 24694 / JCM 17849 / CGMCC 1.5162 / HZ254)</name>
    <dbReference type="NCBI Taxonomy" id="1041930"/>
    <lineage>
        <taxon>Archaea</taxon>
        <taxon>Methanobacteriati</taxon>
        <taxon>Methanobacteriota</taxon>
        <taxon>Stenosarchaea group</taxon>
        <taxon>Methanomicrobia</taxon>
        <taxon>Methanocellales</taxon>
        <taxon>Methanocellaceae</taxon>
        <taxon>Methanocella</taxon>
    </lineage>
</organism>
<name>H8I6Q8_METCZ</name>
<dbReference type="PANTHER" id="PTHR46401:SF2">
    <property type="entry name" value="GLYCOSYLTRANSFERASE WBBK-RELATED"/>
    <property type="match status" value="1"/>
</dbReference>
<dbReference type="GeneID" id="11970506"/>
<accession>H8I6Q8</accession>
<dbReference type="STRING" id="1041930.Mtc_0615"/>
<gene>
    <name evidence="4" type="ordered locus">Mtc_0615</name>
</gene>
<keyword evidence="1" id="KW-0808">Transferase</keyword>
<dbReference type="AlphaFoldDB" id="H8I6Q8"/>
<dbReference type="GO" id="GO:0016757">
    <property type="term" value="F:glycosyltransferase activity"/>
    <property type="evidence" value="ECO:0007669"/>
    <property type="project" value="InterPro"/>
</dbReference>
<dbReference type="CDD" id="cd03801">
    <property type="entry name" value="GT4_PimA-like"/>
    <property type="match status" value="1"/>
</dbReference>
<dbReference type="HOGENOM" id="CLU_307518_0_0_2"/>
<dbReference type="Pfam" id="PF13692">
    <property type="entry name" value="Glyco_trans_1_4"/>
    <property type="match status" value="1"/>
</dbReference>
<dbReference type="PANTHER" id="PTHR46401">
    <property type="entry name" value="GLYCOSYLTRANSFERASE WBBK-RELATED"/>
    <property type="match status" value="1"/>
</dbReference>
<dbReference type="EMBL" id="CP003243">
    <property type="protein sequence ID" value="AFC99378.1"/>
    <property type="molecule type" value="Genomic_DNA"/>
</dbReference>
<sequence>MAIKILICHERFLFRYGVDRVLIILGKGLKEKGHTIYFMGNRFDREILRPIASRIIEVPAGNDFLAQNEFTLEWLKNNWQKIFSSDDRPDIVVVGGWPFLKAIPFFREKGCRVVFSDHGIVPLSGYSGSQLIALNKLKMLKKQYLGDSTAIVGVSDFIVRSQSLPYGTGKGALICHILNGVDHLDMGLWKAESLHMNRQTEQALNKVNALKAEGKKVILLLGRWEINCYKNVEAAFDIMPKILKVIPECVMVVLANPEDVTLPNGMQECIIPIGFPDDSGLKKIMTQVDLGLSVSRWEGFNLPLGEMQWLNQPVLAFNIGAHPEVIVHPWYLCENNDEMAEKAIKILSGDGLDEDANKRSLEKFHSYFTWSRAIKEYSDLFEKLLNDNVDHHVVKPLRLIIDVTNASKDPANSGVIRVTRRLSRELQRYIDPIFVIWDEAIQGYVLPTRCEYEQLGQFNGPIITDERRISHDGYRITLQDYLPITSNDPAWLLFTETVDETHARIVRRYARQNGIHLAAIFYDAIPIINPEMCKDMMIKNNHANYMKGLAECDVVIPISKFSAECLERYWHNNHITGTKVYPNILPGEFGGYPRINEPQKPEKIDILCVSTLEPRKNHRKLLEACLLMEKEHPELDWSLTLVGNRSAGSQDIADYVESISSRHNRIKWLGVVDDNTLHRLYMKAAFTVYPSIIEGFGMPILESIWHGKPCICSSDGVMAELASEGGCLTTNVHDEKALANAIYRLATDRGLLARLSKQAIERKIRSWNDYTLEFLSILSRESTVQSQPSENDLEKIPYPDYKCDRLWMDHPERLALASILSILTPLCCIEVGPYNDESLLLISQHSKIVFSINNGPEVPDNLKYPKNVTFVSGPPSYALSILLTELDHFGIGVDLILINGCRCGEEVKANLNSVLTFVPKKPLIVLVNDSYNMDVRKELINMNWNGSPYVYLVDLDFIPTFDRRIHGGLALVYLKPNIRKGPLMRNIYEC</sequence>
<dbReference type="Pfam" id="PF00534">
    <property type="entry name" value="Glycos_transf_1"/>
    <property type="match status" value="1"/>
</dbReference>
<dbReference type="InterPro" id="IPR028098">
    <property type="entry name" value="Glyco_trans_4-like_N"/>
</dbReference>
<feature type="domain" description="Glycosyl transferase family 1" evidence="2">
    <location>
        <begin position="599"/>
        <end position="761"/>
    </location>
</feature>
<evidence type="ECO:0000256" key="1">
    <source>
        <dbReference type="ARBA" id="ARBA00022679"/>
    </source>
</evidence>
<reference evidence="4 5" key="1">
    <citation type="journal article" date="2012" name="J. Bacteriol.">
        <title>Complete genome sequence of a thermophilic methanogen, Methanocella conradii HZ254, isolated from Chinese rice field soil.</title>
        <authorList>
            <person name="Lu Z."/>
            <person name="Lu Y."/>
        </authorList>
    </citation>
    <scope>NUCLEOTIDE SEQUENCE [LARGE SCALE GENOMIC DNA]</scope>
    <source>
        <strain evidence="5">DSM 24694 / JCM 17849 / CGMCC 1.5162 / HZ254</strain>
    </source>
</reference>
<evidence type="ECO:0000259" key="3">
    <source>
        <dbReference type="Pfam" id="PF13439"/>
    </source>
</evidence>
<evidence type="ECO:0000259" key="2">
    <source>
        <dbReference type="Pfam" id="PF00534"/>
    </source>
</evidence>
<dbReference type="RefSeq" id="WP_014405217.1">
    <property type="nucleotide sequence ID" value="NC_017034.1"/>
</dbReference>
<feature type="domain" description="Glycosyltransferase subfamily 4-like N-terminal" evidence="3">
    <location>
        <begin position="17"/>
        <end position="182"/>
    </location>
</feature>
<dbReference type="Pfam" id="PF13439">
    <property type="entry name" value="Glyco_transf_4"/>
    <property type="match status" value="1"/>
</dbReference>
<dbReference type="eggNOG" id="arCOG01411">
    <property type="taxonomic scope" value="Archaea"/>
</dbReference>
<dbReference type="SUPFAM" id="SSF53756">
    <property type="entry name" value="UDP-Glycosyltransferase/glycogen phosphorylase"/>
    <property type="match status" value="2"/>
</dbReference>
<proteinExistence type="predicted"/>
<evidence type="ECO:0000313" key="5">
    <source>
        <dbReference type="Proteomes" id="UP000005233"/>
    </source>
</evidence>
<evidence type="ECO:0000313" key="4">
    <source>
        <dbReference type="EMBL" id="AFC99378.1"/>
    </source>
</evidence>
<keyword evidence="5" id="KW-1185">Reference proteome</keyword>
<dbReference type="KEGG" id="mez:Mtc_0615"/>
<dbReference type="InterPro" id="IPR001296">
    <property type="entry name" value="Glyco_trans_1"/>
</dbReference>